<sequence>MAQAQAQPTTTNGAEPVTIDDATNVLFVRQLPQFCTELDLQLFAQPFGNVVNVLKVPIRDLGFIEFDSVQSAASCYHYYQGQPPTIRGQMVDIKFSTRSHITKPANAAPMPDISRTSPVLLVTITMCNHPVECDTLYHIFTQYGGTVLRIIIFEKSGDIKIAEKELGTLARRLYSSDVGVAHAAVLYALDDTAAAEDAWQAAC</sequence>
<dbReference type="PROSITE" id="PS50102">
    <property type="entry name" value="RRM"/>
    <property type="match status" value="1"/>
</dbReference>
<dbReference type="AlphaFoldDB" id="A0A7S4GAT5"/>
<protein>
    <recommendedName>
        <fullName evidence="2">RRM domain-containing protein</fullName>
    </recommendedName>
</protein>
<dbReference type="EMBL" id="HBJA01122087">
    <property type="protein sequence ID" value="CAE0830760.1"/>
    <property type="molecule type" value="Transcribed_RNA"/>
</dbReference>
<dbReference type="SMART" id="SM00360">
    <property type="entry name" value="RRM"/>
    <property type="match status" value="1"/>
</dbReference>
<dbReference type="SUPFAM" id="SSF54928">
    <property type="entry name" value="RNA-binding domain, RBD"/>
    <property type="match status" value="1"/>
</dbReference>
<dbReference type="PANTHER" id="PTHR15592">
    <property type="entry name" value="MATRIN 3/NUCLEAR PROTEIN 220-RELATED"/>
    <property type="match status" value="1"/>
</dbReference>
<evidence type="ECO:0000259" key="2">
    <source>
        <dbReference type="PROSITE" id="PS50102"/>
    </source>
</evidence>
<proteinExistence type="predicted"/>
<dbReference type="InterPro" id="IPR035979">
    <property type="entry name" value="RBD_domain_sf"/>
</dbReference>
<name>A0A7S4GAT5_9EUGL</name>
<dbReference type="Pfam" id="PF00076">
    <property type="entry name" value="RRM_1"/>
    <property type="match status" value="1"/>
</dbReference>
<evidence type="ECO:0000256" key="1">
    <source>
        <dbReference type="PROSITE-ProRule" id="PRU00176"/>
    </source>
</evidence>
<organism evidence="3">
    <name type="scientific">Eutreptiella gymnastica</name>
    <dbReference type="NCBI Taxonomy" id="73025"/>
    <lineage>
        <taxon>Eukaryota</taxon>
        <taxon>Discoba</taxon>
        <taxon>Euglenozoa</taxon>
        <taxon>Euglenida</taxon>
        <taxon>Spirocuta</taxon>
        <taxon>Euglenophyceae</taxon>
        <taxon>Eutreptiales</taxon>
        <taxon>Eutreptiaceae</taxon>
        <taxon>Eutreptiella</taxon>
    </lineage>
</organism>
<evidence type="ECO:0000313" key="3">
    <source>
        <dbReference type="EMBL" id="CAE0830760.1"/>
    </source>
</evidence>
<keyword evidence="1" id="KW-0694">RNA-binding</keyword>
<dbReference type="GO" id="GO:0003723">
    <property type="term" value="F:RNA binding"/>
    <property type="evidence" value="ECO:0007669"/>
    <property type="project" value="UniProtKB-UniRule"/>
</dbReference>
<dbReference type="Gene3D" id="3.30.70.330">
    <property type="match status" value="2"/>
</dbReference>
<dbReference type="InterPro" id="IPR012677">
    <property type="entry name" value="Nucleotide-bd_a/b_plait_sf"/>
</dbReference>
<feature type="domain" description="RRM" evidence="2">
    <location>
        <begin position="24"/>
        <end position="98"/>
    </location>
</feature>
<dbReference type="InterPro" id="IPR000504">
    <property type="entry name" value="RRM_dom"/>
</dbReference>
<accession>A0A7S4GAT5</accession>
<reference evidence="3" key="1">
    <citation type="submission" date="2021-01" db="EMBL/GenBank/DDBJ databases">
        <authorList>
            <person name="Corre E."/>
            <person name="Pelletier E."/>
            <person name="Niang G."/>
            <person name="Scheremetjew M."/>
            <person name="Finn R."/>
            <person name="Kale V."/>
            <person name="Holt S."/>
            <person name="Cochrane G."/>
            <person name="Meng A."/>
            <person name="Brown T."/>
            <person name="Cohen L."/>
        </authorList>
    </citation>
    <scope>NUCLEOTIDE SEQUENCE</scope>
    <source>
        <strain evidence="3">CCMP1594</strain>
    </source>
</reference>
<gene>
    <name evidence="3" type="ORF">EGYM00163_LOCUS42041</name>
</gene>